<comment type="caution">
    <text evidence="1">The sequence shown here is derived from an EMBL/GenBank/DDBJ whole genome shotgun (WGS) entry which is preliminary data.</text>
</comment>
<name>A0A1F6DDD6_9BACT</name>
<evidence type="ECO:0000313" key="1">
    <source>
        <dbReference type="EMBL" id="OGG59042.1"/>
    </source>
</evidence>
<sequence>MSEEVVSNYFAQEFASLKKIYIQRCILFLAGIEGCMVDALDSKSDEGRVMAAISFGETPMSLRSGDFRMRKLYVLRT</sequence>
<accession>A0A1F6DDD6</accession>
<reference evidence="1 2" key="1">
    <citation type="journal article" date="2016" name="Nat. Commun.">
        <title>Thousands of microbial genomes shed light on interconnected biogeochemical processes in an aquifer system.</title>
        <authorList>
            <person name="Anantharaman K."/>
            <person name="Brown C.T."/>
            <person name="Hug L.A."/>
            <person name="Sharon I."/>
            <person name="Castelle C.J."/>
            <person name="Probst A.J."/>
            <person name="Thomas B.C."/>
            <person name="Singh A."/>
            <person name="Wilkins M.J."/>
            <person name="Karaoz U."/>
            <person name="Brodie E.L."/>
            <person name="Williams K.H."/>
            <person name="Hubbard S.S."/>
            <person name="Banfield J.F."/>
        </authorList>
    </citation>
    <scope>NUCLEOTIDE SEQUENCE [LARGE SCALE GENOMIC DNA]</scope>
</reference>
<organism evidence="1 2">
    <name type="scientific">Candidatus Kaiserbacteria bacterium RIFCSPHIGHO2_02_FULL_50_50</name>
    <dbReference type="NCBI Taxonomy" id="1798492"/>
    <lineage>
        <taxon>Bacteria</taxon>
        <taxon>Candidatus Kaiseribacteriota</taxon>
    </lineage>
</organism>
<dbReference type="EMBL" id="MFLF01000020">
    <property type="protein sequence ID" value="OGG59042.1"/>
    <property type="molecule type" value="Genomic_DNA"/>
</dbReference>
<dbReference type="Proteomes" id="UP000178794">
    <property type="component" value="Unassembled WGS sequence"/>
</dbReference>
<protein>
    <submittedName>
        <fullName evidence="1">Uncharacterized protein</fullName>
    </submittedName>
</protein>
<gene>
    <name evidence="1" type="ORF">A3C89_01380</name>
</gene>
<dbReference type="AlphaFoldDB" id="A0A1F6DDD6"/>
<evidence type="ECO:0000313" key="2">
    <source>
        <dbReference type="Proteomes" id="UP000178794"/>
    </source>
</evidence>
<proteinExistence type="predicted"/>